<evidence type="ECO:0000256" key="1">
    <source>
        <dbReference type="ARBA" id="ARBA00022598"/>
    </source>
</evidence>
<keyword evidence="1" id="KW-0436">Ligase</keyword>
<evidence type="ECO:0000259" key="4">
    <source>
        <dbReference type="SMART" id="SM01096"/>
    </source>
</evidence>
<keyword evidence="2" id="KW-0547">Nucleotide-binding</keyword>
<dbReference type="GO" id="GO:0004070">
    <property type="term" value="F:aspartate carbamoyltransferase activity"/>
    <property type="evidence" value="ECO:0007669"/>
    <property type="project" value="TreeGrafter"/>
</dbReference>
<reference evidence="5 6" key="1">
    <citation type="journal article" date="2018" name="Nat. Ecol. Evol.">
        <title>Shark genomes provide insights into elasmobranch evolution and the origin of vertebrates.</title>
        <authorList>
            <person name="Hara Y"/>
            <person name="Yamaguchi K"/>
            <person name="Onimaru K"/>
            <person name="Kadota M"/>
            <person name="Koyanagi M"/>
            <person name="Keeley SD"/>
            <person name="Tatsumi K"/>
            <person name="Tanaka K"/>
            <person name="Motone F"/>
            <person name="Kageyama Y"/>
            <person name="Nozu R"/>
            <person name="Adachi N"/>
            <person name="Nishimura O"/>
            <person name="Nakagawa R"/>
            <person name="Tanegashima C"/>
            <person name="Kiyatake I"/>
            <person name="Matsumoto R"/>
            <person name="Murakumo K"/>
            <person name="Nishida K"/>
            <person name="Terakita A"/>
            <person name="Kuratani S"/>
            <person name="Sato K"/>
            <person name="Hyodo S Kuraku.S."/>
        </authorList>
    </citation>
    <scope>NUCLEOTIDE SEQUENCE [LARGE SCALE GENOMIC DNA]</scope>
</reference>
<dbReference type="GO" id="GO:0019240">
    <property type="term" value="P:citrulline biosynthetic process"/>
    <property type="evidence" value="ECO:0007669"/>
    <property type="project" value="TreeGrafter"/>
</dbReference>
<dbReference type="GO" id="GO:0006228">
    <property type="term" value="P:UTP biosynthetic process"/>
    <property type="evidence" value="ECO:0007669"/>
    <property type="project" value="TreeGrafter"/>
</dbReference>
<keyword evidence="3" id="KW-0067">ATP-binding</keyword>
<dbReference type="Gene3D" id="1.10.1030.10">
    <property type="entry name" value="Carbamoyl-phosphate synthetase, large subunit oligomerisation domain"/>
    <property type="match status" value="1"/>
</dbReference>
<dbReference type="InterPro" id="IPR005480">
    <property type="entry name" value="CPSase_lsu_oligo"/>
</dbReference>
<gene>
    <name evidence="5" type="ORF">chiPu_0026296</name>
</gene>
<keyword evidence="6" id="KW-1185">Reference proteome</keyword>
<dbReference type="EMBL" id="BEZZ01076259">
    <property type="protein sequence ID" value="GCC41999.1"/>
    <property type="molecule type" value="Genomic_DNA"/>
</dbReference>
<evidence type="ECO:0000313" key="5">
    <source>
        <dbReference type="EMBL" id="GCC41999.1"/>
    </source>
</evidence>
<dbReference type="PANTHER" id="PTHR11405:SF5">
    <property type="entry name" value="CAD PROTEIN"/>
    <property type="match status" value="1"/>
</dbReference>
<dbReference type="GO" id="GO:0005829">
    <property type="term" value="C:cytosol"/>
    <property type="evidence" value="ECO:0007669"/>
    <property type="project" value="TreeGrafter"/>
</dbReference>
<feature type="domain" description="Carbamoyl-phosphate synthetase large subunit oligomerisation" evidence="4">
    <location>
        <begin position="1"/>
        <end position="81"/>
    </location>
</feature>
<protein>
    <recommendedName>
        <fullName evidence="4">Carbamoyl-phosphate synthetase large subunit oligomerisation domain-containing protein</fullName>
    </recommendedName>
</protein>
<evidence type="ECO:0000256" key="2">
    <source>
        <dbReference type="ARBA" id="ARBA00022741"/>
    </source>
</evidence>
<dbReference type="GO" id="GO:0006207">
    <property type="term" value="P:'de novo' pyrimidine nucleobase biosynthetic process"/>
    <property type="evidence" value="ECO:0007669"/>
    <property type="project" value="TreeGrafter"/>
</dbReference>
<sequence length="82" mass="9758">ELKTPTDKRIFVLAAALRAGYEIERLYELTRIDKWFLHKMKNIVEYSLKLELYTKDEMPCHDLLQAKRLGFSDKQIAMAIQR</sequence>
<dbReference type="GO" id="GO:0006541">
    <property type="term" value="P:glutamine metabolic process"/>
    <property type="evidence" value="ECO:0007669"/>
    <property type="project" value="TreeGrafter"/>
</dbReference>
<dbReference type="SMART" id="SM01096">
    <property type="entry name" value="CPSase_L_D3"/>
    <property type="match status" value="1"/>
</dbReference>
<dbReference type="AlphaFoldDB" id="A0A401TH77"/>
<dbReference type="GO" id="GO:0005524">
    <property type="term" value="F:ATP binding"/>
    <property type="evidence" value="ECO:0007669"/>
    <property type="project" value="UniProtKB-KW"/>
</dbReference>
<accession>A0A401TH77</accession>
<comment type="caution">
    <text evidence="5">The sequence shown here is derived from an EMBL/GenBank/DDBJ whole genome shotgun (WGS) entry which is preliminary data.</text>
</comment>
<dbReference type="Pfam" id="PF02787">
    <property type="entry name" value="CPSase_L_D3"/>
    <property type="match status" value="1"/>
</dbReference>
<dbReference type="GO" id="GO:0004088">
    <property type="term" value="F:carbamoyl-phosphate synthase (glutamine-hydrolyzing) activity"/>
    <property type="evidence" value="ECO:0007669"/>
    <property type="project" value="TreeGrafter"/>
</dbReference>
<dbReference type="OrthoDB" id="434at2759"/>
<dbReference type="SUPFAM" id="SSF48108">
    <property type="entry name" value="Carbamoyl phosphate synthetase, large subunit connection domain"/>
    <property type="match status" value="1"/>
</dbReference>
<evidence type="ECO:0000313" key="6">
    <source>
        <dbReference type="Proteomes" id="UP000287033"/>
    </source>
</evidence>
<dbReference type="InterPro" id="IPR036897">
    <property type="entry name" value="CarbamoylP_synth_lsu_oligo_sf"/>
</dbReference>
<evidence type="ECO:0000256" key="3">
    <source>
        <dbReference type="ARBA" id="ARBA00022840"/>
    </source>
</evidence>
<proteinExistence type="predicted"/>
<dbReference type="STRING" id="137246.A0A401TH77"/>
<name>A0A401TH77_CHIPU</name>
<dbReference type="GO" id="GO:0004151">
    <property type="term" value="F:dihydroorotase activity"/>
    <property type="evidence" value="ECO:0007669"/>
    <property type="project" value="TreeGrafter"/>
</dbReference>
<dbReference type="Proteomes" id="UP000287033">
    <property type="component" value="Unassembled WGS sequence"/>
</dbReference>
<dbReference type="PANTHER" id="PTHR11405">
    <property type="entry name" value="CARBAMOYLTRANSFERASE FAMILY MEMBER"/>
    <property type="match status" value="1"/>
</dbReference>
<organism evidence="5 6">
    <name type="scientific">Chiloscyllium punctatum</name>
    <name type="common">Brownbanded bambooshark</name>
    <name type="synonym">Hemiscyllium punctatum</name>
    <dbReference type="NCBI Taxonomy" id="137246"/>
    <lineage>
        <taxon>Eukaryota</taxon>
        <taxon>Metazoa</taxon>
        <taxon>Chordata</taxon>
        <taxon>Craniata</taxon>
        <taxon>Vertebrata</taxon>
        <taxon>Chondrichthyes</taxon>
        <taxon>Elasmobranchii</taxon>
        <taxon>Galeomorphii</taxon>
        <taxon>Galeoidea</taxon>
        <taxon>Orectolobiformes</taxon>
        <taxon>Hemiscylliidae</taxon>
        <taxon>Chiloscyllium</taxon>
    </lineage>
</organism>
<feature type="non-terminal residue" evidence="5">
    <location>
        <position position="1"/>
    </location>
</feature>